<dbReference type="InterPro" id="IPR002052">
    <property type="entry name" value="DNA_methylase_N6_adenine_CS"/>
</dbReference>
<dbReference type="InterPro" id="IPR019874">
    <property type="entry name" value="RF_methyltr_PrmC"/>
</dbReference>
<feature type="binding site" evidence="5">
    <location>
        <position position="186"/>
    </location>
    <ligand>
        <name>S-adenosyl-L-methionine</name>
        <dbReference type="ChEBI" id="CHEBI:59789"/>
    </ligand>
</feature>
<dbReference type="NCBIfam" id="TIGR03534">
    <property type="entry name" value="RF_mod_PrmC"/>
    <property type="match status" value="1"/>
</dbReference>
<dbReference type="SUPFAM" id="SSF53335">
    <property type="entry name" value="S-adenosyl-L-methionine-dependent methyltransferases"/>
    <property type="match status" value="1"/>
</dbReference>
<comment type="catalytic activity">
    <reaction evidence="4 5">
        <text>L-glutaminyl-[peptide chain release factor] + S-adenosyl-L-methionine = N(5)-methyl-L-glutaminyl-[peptide chain release factor] + S-adenosyl-L-homocysteine + H(+)</text>
        <dbReference type="Rhea" id="RHEA:42896"/>
        <dbReference type="Rhea" id="RHEA-COMP:10271"/>
        <dbReference type="Rhea" id="RHEA-COMP:10272"/>
        <dbReference type="ChEBI" id="CHEBI:15378"/>
        <dbReference type="ChEBI" id="CHEBI:30011"/>
        <dbReference type="ChEBI" id="CHEBI:57856"/>
        <dbReference type="ChEBI" id="CHEBI:59789"/>
        <dbReference type="ChEBI" id="CHEBI:61891"/>
        <dbReference type="EC" id="2.1.1.297"/>
    </reaction>
</comment>
<dbReference type="PANTHER" id="PTHR18895">
    <property type="entry name" value="HEMK METHYLTRANSFERASE"/>
    <property type="match status" value="1"/>
</dbReference>
<dbReference type="GO" id="GO:0032259">
    <property type="term" value="P:methylation"/>
    <property type="evidence" value="ECO:0007669"/>
    <property type="project" value="UniProtKB-KW"/>
</dbReference>
<evidence type="ECO:0000256" key="3">
    <source>
        <dbReference type="ARBA" id="ARBA00022691"/>
    </source>
</evidence>
<dbReference type="Gene3D" id="1.10.8.10">
    <property type="entry name" value="DNA helicase RuvA subunit, C-terminal domain"/>
    <property type="match status" value="1"/>
</dbReference>
<comment type="similarity">
    <text evidence="5">Belongs to the protein N5-glutamine methyltransferase family. PrmC subfamily.</text>
</comment>
<evidence type="ECO:0000256" key="5">
    <source>
        <dbReference type="HAMAP-Rule" id="MF_02126"/>
    </source>
</evidence>
<sequence length="282" mass="32245">MKQSIRRIQNCLQDIYPTGEIKALTRIILEEVCQYSLTDILLHKNSILSASKHQEIETILQRLKQNEPIQYILGHTKFYGININVAPGVLIPRPETEELVELILKENEKLKGNILDIGTGSGCIALALAKFLPESRVEGWDISVEALNIATQNARQNSIEAFFLQKDILNLNTSEISRQYDLIVSNPPYICEREKKEMDRNVLDYEPHLALFVEDSDPLLFYRKIAEAGKSILKPGKRLYFEINALFGKETQKMVEEYGYTDVHIYKDISGKNRFISAKNDG</sequence>
<dbReference type="GO" id="GO:0003676">
    <property type="term" value="F:nucleic acid binding"/>
    <property type="evidence" value="ECO:0007669"/>
    <property type="project" value="InterPro"/>
</dbReference>
<keyword evidence="2 5" id="KW-0808">Transferase</keyword>
<dbReference type="CDD" id="cd02440">
    <property type="entry name" value="AdoMet_MTases"/>
    <property type="match status" value="1"/>
</dbReference>
<feature type="domain" description="Methyltransferase small" evidence="6">
    <location>
        <begin position="104"/>
        <end position="194"/>
    </location>
</feature>
<dbReference type="InterPro" id="IPR050320">
    <property type="entry name" value="N5-glutamine_MTase"/>
</dbReference>
<dbReference type="Gene3D" id="3.40.50.150">
    <property type="entry name" value="Vaccinia Virus protein VP39"/>
    <property type="match status" value="1"/>
</dbReference>
<dbReference type="PROSITE" id="PS00092">
    <property type="entry name" value="N6_MTASE"/>
    <property type="match status" value="1"/>
</dbReference>
<keyword evidence="1 5" id="KW-0489">Methyltransferase</keyword>
<evidence type="ECO:0000313" key="9">
    <source>
        <dbReference type="Proteomes" id="UP000269493"/>
    </source>
</evidence>
<evidence type="ECO:0000256" key="4">
    <source>
        <dbReference type="ARBA" id="ARBA00048391"/>
    </source>
</evidence>
<keyword evidence="9" id="KW-1185">Reference proteome</keyword>
<dbReference type="GO" id="GO:0102559">
    <property type="term" value="F:peptide chain release factor N(5)-glutamine methyltransferase activity"/>
    <property type="evidence" value="ECO:0007669"/>
    <property type="project" value="UniProtKB-EC"/>
</dbReference>
<dbReference type="PANTHER" id="PTHR18895:SF74">
    <property type="entry name" value="MTRF1L RELEASE FACTOR GLUTAMINE METHYLTRANSFERASE"/>
    <property type="match status" value="1"/>
</dbReference>
<feature type="binding site" evidence="5">
    <location>
        <begin position="186"/>
        <end position="189"/>
    </location>
    <ligand>
        <name>substrate</name>
    </ligand>
</feature>
<evidence type="ECO:0000256" key="2">
    <source>
        <dbReference type="ARBA" id="ARBA00022679"/>
    </source>
</evidence>
<evidence type="ECO:0000259" key="7">
    <source>
        <dbReference type="Pfam" id="PF17827"/>
    </source>
</evidence>
<reference evidence="8 9" key="1">
    <citation type="submission" date="2018-10" db="EMBL/GenBank/DDBJ databases">
        <title>Genomic Encyclopedia of Archaeal and Bacterial Type Strains, Phase II (KMG-II): from individual species to whole genera.</title>
        <authorList>
            <person name="Goeker M."/>
        </authorList>
    </citation>
    <scope>NUCLEOTIDE SEQUENCE [LARGE SCALE GENOMIC DNA]</scope>
    <source>
        <strain evidence="8 9">NSB1</strain>
    </source>
</reference>
<dbReference type="OrthoDB" id="9800643at2"/>
<keyword evidence="3 5" id="KW-0949">S-adenosyl-L-methionine</keyword>
<dbReference type="InterPro" id="IPR004556">
    <property type="entry name" value="HemK-like"/>
</dbReference>
<comment type="function">
    <text evidence="5">Methylates the class 1 translation termination release factors RF1/PrfA and RF2/PrfB on the glutamine residue of the universally conserved GGQ motif.</text>
</comment>
<dbReference type="InterPro" id="IPR040758">
    <property type="entry name" value="PrmC_N"/>
</dbReference>
<dbReference type="HAMAP" id="MF_02126">
    <property type="entry name" value="RF_methyltr_PrmC"/>
    <property type="match status" value="1"/>
</dbReference>
<organism evidence="8 9">
    <name type="scientific">Coprobacter fastidiosus NSB1 = JCM 33896</name>
    <dbReference type="NCBI Taxonomy" id="1349822"/>
    <lineage>
        <taxon>Bacteria</taxon>
        <taxon>Pseudomonadati</taxon>
        <taxon>Bacteroidota</taxon>
        <taxon>Bacteroidia</taxon>
        <taxon>Bacteroidales</taxon>
        <taxon>Barnesiellaceae</taxon>
        <taxon>Coprobacter</taxon>
    </lineage>
</organism>
<dbReference type="GeneID" id="92928720"/>
<evidence type="ECO:0000256" key="1">
    <source>
        <dbReference type="ARBA" id="ARBA00022603"/>
    </source>
</evidence>
<accession>A0A495W9F5</accession>
<comment type="caution">
    <text evidence="8">The sequence shown here is derived from an EMBL/GenBank/DDBJ whole genome shotgun (WGS) entry which is preliminary data.</text>
</comment>
<feature type="domain" description="Release factor glutamine methyltransferase N-terminal" evidence="7">
    <location>
        <begin position="5"/>
        <end position="74"/>
    </location>
</feature>
<evidence type="ECO:0000313" key="8">
    <source>
        <dbReference type="EMBL" id="RKT58391.1"/>
    </source>
</evidence>
<protein>
    <recommendedName>
        <fullName evidence="5">Release factor glutamine methyltransferase</fullName>
        <shortName evidence="5">RF MTase</shortName>
        <ecNumber evidence="5">2.1.1.297</ecNumber>
    </recommendedName>
    <alternativeName>
        <fullName evidence="5">N5-glutamine methyltransferase PrmC</fullName>
    </alternativeName>
    <alternativeName>
        <fullName evidence="5">Protein-(glutamine-N5) MTase PrmC</fullName>
    </alternativeName>
    <alternativeName>
        <fullName evidence="5">Protein-glutamine N-methyltransferase PrmC</fullName>
    </alternativeName>
</protein>
<dbReference type="AlphaFoldDB" id="A0A495W9F5"/>
<dbReference type="InterPro" id="IPR007848">
    <property type="entry name" value="Small_mtfrase_dom"/>
</dbReference>
<dbReference type="Pfam" id="PF17827">
    <property type="entry name" value="PrmC_N"/>
    <property type="match status" value="1"/>
</dbReference>
<feature type="binding site" evidence="5">
    <location>
        <position position="141"/>
    </location>
    <ligand>
        <name>S-adenosyl-L-methionine</name>
        <dbReference type="ChEBI" id="CHEBI:59789"/>
    </ligand>
</feature>
<dbReference type="EMBL" id="RBXN01000004">
    <property type="protein sequence ID" value="RKT58391.1"/>
    <property type="molecule type" value="Genomic_DNA"/>
</dbReference>
<dbReference type="NCBIfam" id="TIGR00536">
    <property type="entry name" value="hemK_fam"/>
    <property type="match status" value="1"/>
</dbReference>
<name>A0A495W9F5_9BACT</name>
<dbReference type="Proteomes" id="UP000269493">
    <property type="component" value="Unassembled WGS sequence"/>
</dbReference>
<feature type="binding site" evidence="5">
    <location>
        <begin position="118"/>
        <end position="122"/>
    </location>
    <ligand>
        <name>S-adenosyl-L-methionine</name>
        <dbReference type="ChEBI" id="CHEBI:59789"/>
    </ligand>
</feature>
<proteinExistence type="inferred from homology"/>
<comment type="caution">
    <text evidence="5">Lacks conserved residue(s) required for the propagation of feature annotation.</text>
</comment>
<dbReference type="Pfam" id="PF05175">
    <property type="entry name" value="MTS"/>
    <property type="match status" value="1"/>
</dbReference>
<dbReference type="InterPro" id="IPR029063">
    <property type="entry name" value="SAM-dependent_MTases_sf"/>
</dbReference>
<gene>
    <name evidence="5" type="primary">prmC</name>
    <name evidence="8" type="ORF">BC742_1472</name>
</gene>
<dbReference type="EC" id="2.1.1.297" evidence="5"/>
<evidence type="ECO:0000259" key="6">
    <source>
        <dbReference type="Pfam" id="PF05175"/>
    </source>
</evidence>
<dbReference type="RefSeq" id="WP_022391264.1">
    <property type="nucleotide sequence ID" value="NZ_KI440835.1"/>
</dbReference>